<dbReference type="AlphaFoldDB" id="A0A0S6VXM8"/>
<sequence>MKRWMVLLIVMLMSQGSGFAVAEEEAIYSMGLPSRNEFSWSPMLVINQEAEDTRFGGQLTLGWTHFLASPLFGVGLGAEGYIEQIEEEDVDGGGRLYGTIKPIFIQAGADYSINRENTAFILSLSLPLRRAVWARQRTARRLAAESRADV</sequence>
<evidence type="ECO:0000313" key="3">
    <source>
        <dbReference type="Proteomes" id="UP000030700"/>
    </source>
</evidence>
<gene>
    <name evidence="2" type="ORF">U14_01834</name>
</gene>
<reference evidence="2" key="1">
    <citation type="journal article" date="2015" name="PeerJ">
        <title>First genomic representation of candidate bacterial phylum KSB3 points to enhanced environmental sensing as a trigger of wastewater bulking.</title>
        <authorList>
            <person name="Sekiguchi Y."/>
            <person name="Ohashi A."/>
            <person name="Parks D.H."/>
            <person name="Yamauchi T."/>
            <person name="Tyson G.W."/>
            <person name="Hugenholtz P."/>
        </authorList>
    </citation>
    <scope>NUCLEOTIDE SEQUENCE [LARGE SCALE GENOMIC DNA]</scope>
</reference>
<dbReference type="HOGENOM" id="CLU_1736943_0_0_0"/>
<dbReference type="EMBL" id="DF820456">
    <property type="protein sequence ID" value="GAK50601.1"/>
    <property type="molecule type" value="Genomic_DNA"/>
</dbReference>
<evidence type="ECO:0000256" key="1">
    <source>
        <dbReference type="SAM" id="SignalP"/>
    </source>
</evidence>
<protein>
    <recommendedName>
        <fullName evidence="4">Outer membrane protein beta-barrel domain-containing protein</fullName>
    </recommendedName>
</protein>
<feature type="signal peptide" evidence="1">
    <location>
        <begin position="1"/>
        <end position="22"/>
    </location>
</feature>
<proteinExistence type="predicted"/>
<feature type="chain" id="PRO_5006631532" description="Outer membrane protein beta-barrel domain-containing protein" evidence="1">
    <location>
        <begin position="23"/>
        <end position="150"/>
    </location>
</feature>
<keyword evidence="3" id="KW-1185">Reference proteome</keyword>
<evidence type="ECO:0008006" key="4">
    <source>
        <dbReference type="Google" id="ProtNLM"/>
    </source>
</evidence>
<accession>A0A0S6VXM8</accession>
<dbReference type="Proteomes" id="UP000030700">
    <property type="component" value="Unassembled WGS sequence"/>
</dbReference>
<keyword evidence="1" id="KW-0732">Signal</keyword>
<organism evidence="2">
    <name type="scientific">Candidatus Moduliflexus flocculans</name>
    <dbReference type="NCBI Taxonomy" id="1499966"/>
    <lineage>
        <taxon>Bacteria</taxon>
        <taxon>Candidatus Moduliflexota</taxon>
        <taxon>Candidatus Moduliflexia</taxon>
        <taxon>Candidatus Moduliflexales</taxon>
        <taxon>Candidatus Moduliflexaceae</taxon>
    </lineage>
</organism>
<evidence type="ECO:0000313" key="2">
    <source>
        <dbReference type="EMBL" id="GAK50601.1"/>
    </source>
</evidence>
<name>A0A0S6VXM8_9BACT</name>